<protein>
    <submittedName>
        <fullName evidence="2">Uncharacterized protein</fullName>
    </submittedName>
</protein>
<reference evidence="2 3" key="1">
    <citation type="submission" date="2019-05" db="EMBL/GenBank/DDBJ databases">
        <title>Mikania micrantha, genome provides insights into the molecular mechanism of rapid growth.</title>
        <authorList>
            <person name="Liu B."/>
        </authorList>
    </citation>
    <scope>NUCLEOTIDE SEQUENCE [LARGE SCALE GENOMIC DNA]</scope>
    <source>
        <strain evidence="2">NLD-2019</strain>
        <tissue evidence="2">Leaf</tissue>
    </source>
</reference>
<gene>
    <name evidence="2" type="ORF">E3N88_21803</name>
</gene>
<feature type="region of interest" description="Disordered" evidence="1">
    <location>
        <begin position="60"/>
        <end position="93"/>
    </location>
</feature>
<name>A0A5N6N8K7_9ASTR</name>
<evidence type="ECO:0000313" key="3">
    <source>
        <dbReference type="Proteomes" id="UP000326396"/>
    </source>
</evidence>
<proteinExistence type="predicted"/>
<evidence type="ECO:0000256" key="1">
    <source>
        <dbReference type="SAM" id="MobiDB-lite"/>
    </source>
</evidence>
<comment type="caution">
    <text evidence="2">The sequence shown here is derived from an EMBL/GenBank/DDBJ whole genome shotgun (WGS) entry which is preliminary data.</text>
</comment>
<sequence length="116" mass="13090">MDEVLGLISSLRRFNHLKVSGPDLRMDHEILLFRSLITESTNEDLNSTKLVEEIVVGDPSTKYEKASQKGQGSDHNRKNKTDSKPTSLKEGMVLDPVSPLPKFMFSSMIRLGCLKW</sequence>
<dbReference type="Proteomes" id="UP000326396">
    <property type="component" value="Linkage Group LG2"/>
</dbReference>
<accession>A0A5N6N8K7</accession>
<keyword evidence="3" id="KW-1185">Reference proteome</keyword>
<feature type="compositionally biased region" description="Basic and acidic residues" evidence="1">
    <location>
        <begin position="61"/>
        <end position="83"/>
    </location>
</feature>
<dbReference type="AlphaFoldDB" id="A0A5N6N8K7"/>
<dbReference type="EMBL" id="SZYD01000012">
    <property type="protein sequence ID" value="KAD4584202.1"/>
    <property type="molecule type" value="Genomic_DNA"/>
</dbReference>
<organism evidence="2 3">
    <name type="scientific">Mikania micrantha</name>
    <name type="common">bitter vine</name>
    <dbReference type="NCBI Taxonomy" id="192012"/>
    <lineage>
        <taxon>Eukaryota</taxon>
        <taxon>Viridiplantae</taxon>
        <taxon>Streptophyta</taxon>
        <taxon>Embryophyta</taxon>
        <taxon>Tracheophyta</taxon>
        <taxon>Spermatophyta</taxon>
        <taxon>Magnoliopsida</taxon>
        <taxon>eudicotyledons</taxon>
        <taxon>Gunneridae</taxon>
        <taxon>Pentapetalae</taxon>
        <taxon>asterids</taxon>
        <taxon>campanulids</taxon>
        <taxon>Asterales</taxon>
        <taxon>Asteraceae</taxon>
        <taxon>Asteroideae</taxon>
        <taxon>Heliantheae alliance</taxon>
        <taxon>Eupatorieae</taxon>
        <taxon>Mikania</taxon>
    </lineage>
</organism>
<evidence type="ECO:0000313" key="2">
    <source>
        <dbReference type="EMBL" id="KAD4584202.1"/>
    </source>
</evidence>